<reference evidence="7" key="1">
    <citation type="submission" date="2024-04" db="EMBL/GenBank/DDBJ databases">
        <authorList>
            <person name="Roder T."/>
            <person name="Oberhansli S."/>
            <person name="Kreuzer M."/>
        </authorList>
    </citation>
    <scope>NUCLEOTIDE SEQUENCE</scope>
    <source>
        <strain evidence="7">LWS13-1.2</strain>
    </source>
</reference>
<dbReference type="InterPro" id="IPR036259">
    <property type="entry name" value="MFS_trans_sf"/>
</dbReference>
<keyword evidence="2 5" id="KW-0812">Transmembrane</keyword>
<feature type="transmembrane region" description="Helical" evidence="5">
    <location>
        <begin position="298"/>
        <end position="320"/>
    </location>
</feature>
<keyword evidence="4 5" id="KW-0472">Membrane</keyword>
<accession>A0AAU6SDV3</accession>
<dbReference type="PROSITE" id="PS50850">
    <property type="entry name" value="MFS"/>
    <property type="match status" value="1"/>
</dbReference>
<sequence length="450" mass="46920">MTRVGADARRTRERTPMTELSPAATIAAAGTTGFKAPGTTPDKTPRGYTPGLAAVNFGVYLALLTPVLVSMAFKVQHITATPEEATAQLGLIMGVGALFALIANPLAGRLSDRTTSRFGMRRPWILGGTLVGLGGFALIGVANSVWVVLIAWCLVQTSMNAVLAAANATLPDQVPVSGRGKVSGIIGLTTPLGILAGSFLVNFLSDDFARFVVPAAIATVLSVLFVLVLKDRRLDEKPAQKFTVGQFFGSFVFNPRKHPDFGWTWLTKFLVMFGYAGIATFLPFYLTEKFGLDEQTAISTILIANLASMLAMAISGPLGGVLSDKIGKRRPFVAIAGVIMVVGLVTLAFAPSVAVVLIAQAIIGLGAGSFMSVDLALATEVLPNPDDTAKDLGVLNIANALPQSIAPAIAPGIIAIGATTPLGGYTTYYLFGALVALAGAVLVYRIKGVK</sequence>
<dbReference type="GO" id="GO:0022857">
    <property type="term" value="F:transmembrane transporter activity"/>
    <property type="evidence" value="ECO:0007669"/>
    <property type="project" value="InterPro"/>
</dbReference>
<dbReference type="SUPFAM" id="SSF103473">
    <property type="entry name" value="MFS general substrate transporter"/>
    <property type="match status" value="1"/>
</dbReference>
<keyword evidence="3 5" id="KW-1133">Transmembrane helix</keyword>
<feature type="transmembrane region" description="Helical" evidence="5">
    <location>
        <begin position="428"/>
        <end position="446"/>
    </location>
</feature>
<gene>
    <name evidence="7" type="ORF">MRBLWS13_002712</name>
</gene>
<evidence type="ECO:0000256" key="2">
    <source>
        <dbReference type="ARBA" id="ARBA00022692"/>
    </source>
</evidence>
<evidence type="ECO:0000256" key="4">
    <source>
        <dbReference type="ARBA" id="ARBA00023136"/>
    </source>
</evidence>
<dbReference type="GO" id="GO:0005886">
    <property type="term" value="C:plasma membrane"/>
    <property type="evidence" value="ECO:0007669"/>
    <property type="project" value="UniProtKB-SubCell"/>
</dbReference>
<evidence type="ECO:0000313" key="7">
    <source>
        <dbReference type="EMBL" id="WZO35037.1"/>
    </source>
</evidence>
<evidence type="ECO:0000259" key="6">
    <source>
        <dbReference type="PROSITE" id="PS50850"/>
    </source>
</evidence>
<feature type="transmembrane region" description="Helical" evidence="5">
    <location>
        <begin position="85"/>
        <end position="103"/>
    </location>
</feature>
<feature type="transmembrane region" description="Helical" evidence="5">
    <location>
        <begin position="149"/>
        <end position="170"/>
    </location>
</feature>
<feature type="domain" description="Major facilitator superfamily (MFS) profile" evidence="6">
    <location>
        <begin position="51"/>
        <end position="450"/>
    </location>
</feature>
<evidence type="ECO:0000256" key="1">
    <source>
        <dbReference type="ARBA" id="ARBA00004651"/>
    </source>
</evidence>
<dbReference type="RefSeq" id="WP_349425874.1">
    <property type="nucleotide sequence ID" value="NZ_CP151632.1"/>
</dbReference>
<feature type="transmembrane region" description="Helical" evidence="5">
    <location>
        <begin position="182"/>
        <end position="205"/>
    </location>
</feature>
<comment type="subcellular location">
    <subcellularLocation>
        <location evidence="1">Cell membrane</location>
        <topology evidence="1">Multi-pass membrane protein</topology>
    </subcellularLocation>
</comment>
<feature type="transmembrane region" description="Helical" evidence="5">
    <location>
        <begin position="332"/>
        <end position="363"/>
    </location>
</feature>
<name>A0AAU6SDV3_9MICO</name>
<feature type="transmembrane region" description="Helical" evidence="5">
    <location>
        <begin position="52"/>
        <end position="73"/>
    </location>
</feature>
<evidence type="ECO:0000256" key="5">
    <source>
        <dbReference type="SAM" id="Phobius"/>
    </source>
</evidence>
<dbReference type="PANTHER" id="PTHR23528">
    <property type="match status" value="1"/>
</dbReference>
<feature type="transmembrane region" description="Helical" evidence="5">
    <location>
        <begin position="124"/>
        <end position="143"/>
    </location>
</feature>
<dbReference type="InterPro" id="IPR011701">
    <property type="entry name" value="MFS"/>
</dbReference>
<dbReference type="AlphaFoldDB" id="A0AAU6SDV3"/>
<feature type="transmembrane region" description="Helical" evidence="5">
    <location>
        <begin position="211"/>
        <end position="229"/>
    </location>
</feature>
<dbReference type="Pfam" id="PF07690">
    <property type="entry name" value="MFS_1"/>
    <property type="match status" value="1"/>
</dbReference>
<evidence type="ECO:0000256" key="3">
    <source>
        <dbReference type="ARBA" id="ARBA00022989"/>
    </source>
</evidence>
<dbReference type="PANTHER" id="PTHR23528:SF1">
    <property type="entry name" value="MAJOR FACILITATOR SUPERFAMILY (MFS) PROFILE DOMAIN-CONTAINING PROTEIN"/>
    <property type="match status" value="1"/>
</dbReference>
<organism evidence="7">
    <name type="scientific">Microbacterium sp. LWS13-1.2</name>
    <dbReference type="NCBI Taxonomy" id="3135264"/>
    <lineage>
        <taxon>Bacteria</taxon>
        <taxon>Bacillati</taxon>
        <taxon>Actinomycetota</taxon>
        <taxon>Actinomycetes</taxon>
        <taxon>Micrococcales</taxon>
        <taxon>Microbacteriaceae</taxon>
        <taxon>Microbacterium</taxon>
    </lineage>
</organism>
<dbReference type="Gene3D" id="1.20.1250.20">
    <property type="entry name" value="MFS general substrate transporter like domains"/>
    <property type="match status" value="2"/>
</dbReference>
<proteinExistence type="predicted"/>
<feature type="transmembrane region" description="Helical" evidence="5">
    <location>
        <begin position="265"/>
        <end position="286"/>
    </location>
</feature>
<dbReference type="InterPro" id="IPR020846">
    <property type="entry name" value="MFS_dom"/>
</dbReference>
<protein>
    <submittedName>
        <fullName evidence="7">MFS transporter</fullName>
    </submittedName>
</protein>
<dbReference type="EMBL" id="CP151632">
    <property type="protein sequence ID" value="WZO35037.1"/>
    <property type="molecule type" value="Genomic_DNA"/>
</dbReference>